<gene>
    <name evidence="1" type="ORF">SAMN05421677_10858</name>
</gene>
<protein>
    <submittedName>
        <fullName evidence="1">Uncharacterized protein</fullName>
    </submittedName>
</protein>
<dbReference type="OrthoDB" id="2974389at2"/>
<dbReference type="RefSeq" id="WP_089652326.1">
    <property type="nucleotide sequence ID" value="NZ_FNIZ01000008.1"/>
</dbReference>
<organism evidence="1 2">
    <name type="scientific">Halobacillus aidingensis</name>
    <dbReference type="NCBI Taxonomy" id="240303"/>
    <lineage>
        <taxon>Bacteria</taxon>
        <taxon>Bacillati</taxon>
        <taxon>Bacillota</taxon>
        <taxon>Bacilli</taxon>
        <taxon>Bacillales</taxon>
        <taxon>Bacillaceae</taxon>
        <taxon>Halobacillus</taxon>
    </lineage>
</organism>
<evidence type="ECO:0000313" key="2">
    <source>
        <dbReference type="Proteomes" id="UP000198860"/>
    </source>
</evidence>
<accession>A0A1H0MJV1</accession>
<dbReference type="EMBL" id="FNIZ01000008">
    <property type="protein sequence ID" value="SDO80595.1"/>
    <property type="molecule type" value="Genomic_DNA"/>
</dbReference>
<reference evidence="2" key="1">
    <citation type="submission" date="2016-10" db="EMBL/GenBank/DDBJ databases">
        <authorList>
            <person name="Varghese N."/>
            <person name="Submissions S."/>
        </authorList>
    </citation>
    <scope>NUCLEOTIDE SEQUENCE [LARGE SCALE GENOMIC DNA]</scope>
    <source>
        <strain evidence="2">CGMCC 1.3703</strain>
    </source>
</reference>
<dbReference type="STRING" id="240303.SAMN05421677_10858"/>
<dbReference type="AlphaFoldDB" id="A0A1H0MJV1"/>
<evidence type="ECO:0000313" key="1">
    <source>
        <dbReference type="EMBL" id="SDO80595.1"/>
    </source>
</evidence>
<name>A0A1H0MJV1_HALAD</name>
<dbReference type="Proteomes" id="UP000198860">
    <property type="component" value="Unassembled WGS sequence"/>
</dbReference>
<sequence length="80" mass="9343">MNKETSMKEMKKRFEEIVDSKAEDGDKDLRLAILMTDMEKVFSIPAIAGKRLEAFEKKHSDVLEFYREVSAARKFNEEVI</sequence>
<keyword evidence="2" id="KW-1185">Reference proteome</keyword>
<proteinExistence type="predicted"/>